<keyword evidence="2" id="KW-1185">Reference proteome</keyword>
<protein>
    <submittedName>
        <fullName evidence="1">Uncharacterized protein</fullName>
    </submittedName>
</protein>
<dbReference type="EMBL" id="JAUSVR010000001">
    <property type="protein sequence ID" value="MDQ0509580.1"/>
    <property type="molecule type" value="Genomic_DNA"/>
</dbReference>
<evidence type="ECO:0000313" key="2">
    <source>
        <dbReference type="Proteomes" id="UP001235094"/>
    </source>
</evidence>
<sequence>MKPLQIVRKRLVRHGDAWRVAPDDGPPATSVWPGTFVYIPGPLRETRARIDAVRTFGTAALYPAEGGAWVQAPMPDLERIVRAITPA</sequence>
<proteinExistence type="predicted"/>
<reference evidence="1 2" key="1">
    <citation type="submission" date="2023-07" db="EMBL/GenBank/DDBJ databases">
        <title>Genomic Encyclopedia of Type Strains, Phase IV (KMG-IV): sequencing the most valuable type-strain genomes for metagenomic binning, comparative biology and taxonomic classification.</title>
        <authorList>
            <person name="Goeker M."/>
        </authorList>
    </citation>
    <scope>NUCLEOTIDE SEQUENCE [LARGE SCALE GENOMIC DNA]</scope>
    <source>
        <strain evidence="1 2">DSM 15561</strain>
    </source>
</reference>
<accession>A0ABU0LLP4</accession>
<name>A0ABU0LLP4_9HYPH</name>
<gene>
    <name evidence="1" type="ORF">QOZ99_000457</name>
</gene>
<evidence type="ECO:0000313" key="1">
    <source>
        <dbReference type="EMBL" id="MDQ0509580.1"/>
    </source>
</evidence>
<organism evidence="1 2">
    <name type="scientific">Ancylobacter amanitiformis</name>
    <dbReference type="NCBI Taxonomy" id="217069"/>
    <lineage>
        <taxon>Bacteria</taxon>
        <taxon>Pseudomonadati</taxon>
        <taxon>Pseudomonadota</taxon>
        <taxon>Alphaproteobacteria</taxon>
        <taxon>Hyphomicrobiales</taxon>
        <taxon>Xanthobacteraceae</taxon>
        <taxon>Ancylobacter</taxon>
    </lineage>
</organism>
<dbReference type="RefSeq" id="WP_306888261.1">
    <property type="nucleotide sequence ID" value="NZ_JAUSVR010000001.1"/>
</dbReference>
<comment type="caution">
    <text evidence="1">The sequence shown here is derived from an EMBL/GenBank/DDBJ whole genome shotgun (WGS) entry which is preliminary data.</text>
</comment>
<dbReference type="Proteomes" id="UP001235094">
    <property type="component" value="Unassembled WGS sequence"/>
</dbReference>